<gene>
    <name evidence="3" type="ORF">COX44_01365</name>
</gene>
<protein>
    <recommendedName>
        <fullName evidence="2">NADH:ubiquinone oxidoreductase-like 20kDa subunit domain-containing protein</fullName>
    </recommendedName>
</protein>
<name>A0A2G9YD87_9BACT</name>
<dbReference type="Gene3D" id="3.40.50.700">
    <property type="entry name" value="NADH:ubiquinone oxidoreductase-like, 20kDa subunit"/>
    <property type="match status" value="1"/>
</dbReference>
<dbReference type="GO" id="GO:0051536">
    <property type="term" value="F:iron-sulfur cluster binding"/>
    <property type="evidence" value="ECO:0007669"/>
    <property type="project" value="InterPro"/>
</dbReference>
<reference evidence="3 4" key="1">
    <citation type="submission" date="2017-09" db="EMBL/GenBank/DDBJ databases">
        <title>Depth-based differentiation of microbial function through sediment-hosted aquifers and enrichment of novel symbionts in the deep terrestrial subsurface.</title>
        <authorList>
            <person name="Probst A.J."/>
            <person name="Ladd B."/>
            <person name="Jarett J.K."/>
            <person name="Geller-Mcgrath D.E."/>
            <person name="Sieber C.M."/>
            <person name="Emerson J.B."/>
            <person name="Anantharaman K."/>
            <person name="Thomas B.C."/>
            <person name="Malmstrom R."/>
            <person name="Stieglmeier M."/>
            <person name="Klingl A."/>
            <person name="Woyke T."/>
            <person name="Ryan C.M."/>
            <person name="Banfield J.F."/>
        </authorList>
    </citation>
    <scope>NUCLEOTIDE SEQUENCE [LARGE SCALE GENOMIC DNA]</scope>
    <source>
        <strain evidence="3">CG23_combo_of_CG06-09_8_20_14_all_37_13</strain>
    </source>
</reference>
<accession>A0A2G9YD87</accession>
<feature type="domain" description="NADH:ubiquinone oxidoreductase-like 20kDa subunit" evidence="2">
    <location>
        <begin position="16"/>
        <end position="153"/>
    </location>
</feature>
<evidence type="ECO:0000313" key="3">
    <source>
        <dbReference type="EMBL" id="PIP17174.1"/>
    </source>
</evidence>
<dbReference type="Proteomes" id="UP000231480">
    <property type="component" value="Unassembled WGS sequence"/>
</dbReference>
<keyword evidence="1" id="KW-0560">Oxidoreductase</keyword>
<dbReference type="InterPro" id="IPR037024">
    <property type="entry name" value="NiFe_Hase_small_N_sf"/>
</dbReference>
<dbReference type="AlphaFoldDB" id="A0A2G9YD87"/>
<dbReference type="InterPro" id="IPR051349">
    <property type="entry name" value="Hydrogenase_assoc-protein"/>
</dbReference>
<dbReference type="PROSITE" id="PS51257">
    <property type="entry name" value="PROKAR_LIPOPROTEIN"/>
    <property type="match status" value="1"/>
</dbReference>
<evidence type="ECO:0000313" key="4">
    <source>
        <dbReference type="Proteomes" id="UP000231480"/>
    </source>
</evidence>
<proteinExistence type="predicted"/>
<dbReference type="EMBL" id="PCRH01000030">
    <property type="protein sequence ID" value="PIP17174.1"/>
    <property type="molecule type" value="Genomic_DNA"/>
</dbReference>
<organism evidence="3 4">
    <name type="scientific">Candidatus Portnoybacteria bacterium CG23_combo_of_CG06-09_8_20_14_all_37_13</name>
    <dbReference type="NCBI Taxonomy" id="1974819"/>
    <lineage>
        <taxon>Bacteria</taxon>
        <taxon>Candidatus Portnoyibacteriota</taxon>
    </lineage>
</organism>
<dbReference type="Pfam" id="PF01058">
    <property type="entry name" value="Oxidored_q6"/>
    <property type="match status" value="1"/>
</dbReference>
<dbReference type="InterPro" id="IPR006137">
    <property type="entry name" value="NADH_UbQ_OxRdtase-like_20kDa"/>
</dbReference>
<dbReference type="PANTHER" id="PTHR42845">
    <property type="entry name" value="COENZYME F420-REDUCING HYDROGENASE, GAMMA SUBUNIT"/>
    <property type="match status" value="1"/>
</dbReference>
<comment type="caution">
    <text evidence="3">The sequence shown here is derived from an EMBL/GenBank/DDBJ whole genome shotgun (WGS) entry which is preliminary data.</text>
</comment>
<dbReference type="PANTHER" id="PTHR42845:SF2">
    <property type="entry name" value="F420-NON-REDUCING HYDROGENASE VHU SUBUNIT G"/>
    <property type="match status" value="1"/>
</dbReference>
<evidence type="ECO:0000259" key="2">
    <source>
        <dbReference type="Pfam" id="PF01058"/>
    </source>
</evidence>
<sequence length="256" mass="28865">MKTTKQNLAIISLTACEGCQVVILDLGEKFLDLLKKNYELAEMSLIEDEPDKQKYDVCIIEGTAITKQDKERLLKARKKSKILIALGACACLGGIPEIKNYTDKYQAVKYVYQNIKKIDNPEIKPLREFVKIDLEIPGCPSTGSEILEALKQLSCGRIYKIPKRPVCYDCPLATTLDCFLQKNELCLGPVSITGCNAVCPRNNYRCEGCRGPLLDKSGNNIKNILKLFKQRAGQREIDLLFQKFGFQDDVKFESKI</sequence>
<dbReference type="SUPFAM" id="SSF56770">
    <property type="entry name" value="HydA/Nqo6-like"/>
    <property type="match status" value="1"/>
</dbReference>
<evidence type="ECO:0000256" key="1">
    <source>
        <dbReference type="ARBA" id="ARBA00023002"/>
    </source>
</evidence>
<dbReference type="GO" id="GO:0016491">
    <property type="term" value="F:oxidoreductase activity"/>
    <property type="evidence" value="ECO:0007669"/>
    <property type="project" value="UniProtKB-KW"/>
</dbReference>